<dbReference type="RefSeq" id="WP_368846613.1">
    <property type="nucleotide sequence ID" value="NZ_CP194411.1"/>
</dbReference>
<keyword evidence="1" id="KW-0175">Coiled coil</keyword>
<feature type="region of interest" description="Disordered" evidence="2">
    <location>
        <begin position="95"/>
        <end position="137"/>
    </location>
</feature>
<sequence length="355" mass="38057">MQISNFMMSPALHRRAAGGLPVAAMQNRTENLVQSSVSAPAANPAGSKKANPLQENISRLQARIEEVKGNDEMRPEAKDALLKTMMQQLADLQKQMAEAMRADKKSEDENDAPGSVRDRFGTANVQDKKSGKKSQEDARLADLLSAGASLQQSKESGAFAAKAQSVAQRMERELDYATNHPIEALRLTNPEAIQNRQKEIASLQLGINQMRATQAYGAQAAVAPTDDAAQPGKITEPASPAAVYEPSANAKNHAAASEGASLPAAPPASEADAGTVPAAKDAEGDREVTMCSDKNVDDEIQKLKAKKQQIQAQLAKATSPDEKAAIQQQLRQLDAQIQSKDSAAYRQSHAHYWQA</sequence>
<feature type="compositionally biased region" description="Basic and acidic residues" evidence="2">
    <location>
        <begin position="116"/>
        <end position="137"/>
    </location>
</feature>
<dbReference type="EMBL" id="JARVLH010000002">
    <property type="protein sequence ID" value="MEX5284894.1"/>
    <property type="molecule type" value="Genomic_DNA"/>
</dbReference>
<organism evidence="3 4">
    <name type="scientific">Selenomonas sputigena</name>
    <dbReference type="NCBI Taxonomy" id="69823"/>
    <lineage>
        <taxon>Bacteria</taxon>
        <taxon>Bacillati</taxon>
        <taxon>Bacillota</taxon>
        <taxon>Negativicutes</taxon>
        <taxon>Selenomonadales</taxon>
        <taxon>Selenomonadaceae</taxon>
        <taxon>Selenomonas</taxon>
    </lineage>
</organism>
<name>A0ABV3X402_9FIRM</name>
<evidence type="ECO:0000313" key="3">
    <source>
        <dbReference type="EMBL" id="MEX5284894.1"/>
    </source>
</evidence>
<keyword evidence="4" id="KW-1185">Reference proteome</keyword>
<dbReference type="Proteomes" id="UP001559623">
    <property type="component" value="Unassembled WGS sequence"/>
</dbReference>
<accession>A0ABV3X402</accession>
<feature type="region of interest" description="Disordered" evidence="2">
    <location>
        <begin position="223"/>
        <end position="293"/>
    </location>
</feature>
<feature type="compositionally biased region" description="Low complexity" evidence="2">
    <location>
        <begin position="254"/>
        <end position="274"/>
    </location>
</feature>
<gene>
    <name evidence="3" type="ORF">QCO44_04440</name>
</gene>
<comment type="caution">
    <text evidence="3">The sequence shown here is derived from an EMBL/GenBank/DDBJ whole genome shotgun (WGS) entry which is preliminary data.</text>
</comment>
<reference evidence="3 4" key="1">
    <citation type="submission" date="2023-04" db="EMBL/GenBank/DDBJ databases">
        <title>Genome Sequence of Selenomonas sputigena ATCC 33150.</title>
        <authorList>
            <person name="Miller D.P."/>
            <person name="Anvari S."/>
            <person name="Polson S.W."/>
            <person name="Macdonald M."/>
            <person name="Mcdowell J.V."/>
        </authorList>
    </citation>
    <scope>NUCLEOTIDE SEQUENCE [LARGE SCALE GENOMIC DNA]</scope>
    <source>
        <strain evidence="3 4">ATCC 33150</strain>
    </source>
</reference>
<protein>
    <submittedName>
        <fullName evidence="3">Uncharacterized protein</fullName>
    </submittedName>
</protein>
<evidence type="ECO:0000256" key="1">
    <source>
        <dbReference type="SAM" id="Coils"/>
    </source>
</evidence>
<evidence type="ECO:0000313" key="4">
    <source>
        <dbReference type="Proteomes" id="UP001559623"/>
    </source>
</evidence>
<proteinExistence type="predicted"/>
<feature type="coiled-coil region" evidence="1">
    <location>
        <begin position="293"/>
        <end position="343"/>
    </location>
</feature>
<feature type="compositionally biased region" description="Basic and acidic residues" evidence="2">
    <location>
        <begin position="280"/>
        <end position="293"/>
    </location>
</feature>
<evidence type="ECO:0000256" key="2">
    <source>
        <dbReference type="SAM" id="MobiDB-lite"/>
    </source>
</evidence>